<organism evidence="2 3">
    <name type="scientific">Alteribacter lacisalsi</name>
    <dbReference type="NCBI Taxonomy" id="2045244"/>
    <lineage>
        <taxon>Bacteria</taxon>
        <taxon>Bacillati</taxon>
        <taxon>Bacillota</taxon>
        <taxon>Bacilli</taxon>
        <taxon>Bacillales</taxon>
        <taxon>Bacillaceae</taxon>
        <taxon>Alteribacter</taxon>
    </lineage>
</organism>
<keyword evidence="1" id="KW-1133">Transmembrane helix</keyword>
<proteinExistence type="predicted"/>
<evidence type="ECO:0008006" key="4">
    <source>
        <dbReference type="Google" id="ProtNLM"/>
    </source>
</evidence>
<accession>A0A2W0H9Z3</accession>
<dbReference type="InterPro" id="IPR025557">
    <property type="entry name" value="DUF4282"/>
</dbReference>
<dbReference type="Proteomes" id="UP000248066">
    <property type="component" value="Unassembled WGS sequence"/>
</dbReference>
<comment type="caution">
    <text evidence="2">The sequence shown here is derived from an EMBL/GenBank/DDBJ whole genome shotgun (WGS) entry which is preliminary data.</text>
</comment>
<sequence>MNEFFNFNQMITPTIIKILFWAGAGLSVLMGLITMFSGGYGFLAGLVIIAAGPLIVRVYCELLIVYFKVHESLNRVNNTLDRIAAKNKNEID</sequence>
<evidence type="ECO:0000313" key="2">
    <source>
        <dbReference type="EMBL" id="PYZ96880.1"/>
    </source>
</evidence>
<keyword evidence="1" id="KW-0812">Transmembrane</keyword>
<evidence type="ECO:0000313" key="3">
    <source>
        <dbReference type="Proteomes" id="UP000248066"/>
    </source>
</evidence>
<gene>
    <name evidence="2" type="ORF">CR205_14480</name>
</gene>
<name>A0A2W0H9Z3_9BACI</name>
<protein>
    <recommendedName>
        <fullName evidence="4">DUF4282 domain-containing protein</fullName>
    </recommendedName>
</protein>
<keyword evidence="1" id="KW-0472">Membrane</keyword>
<dbReference type="Pfam" id="PF14110">
    <property type="entry name" value="DUF4282"/>
    <property type="match status" value="1"/>
</dbReference>
<dbReference type="RefSeq" id="WP_110520820.1">
    <property type="nucleotide sequence ID" value="NZ_PDOF01000002.1"/>
</dbReference>
<keyword evidence="3" id="KW-1185">Reference proteome</keyword>
<feature type="transmembrane region" description="Helical" evidence="1">
    <location>
        <begin position="42"/>
        <end position="67"/>
    </location>
</feature>
<dbReference type="AlphaFoldDB" id="A0A2W0H9Z3"/>
<feature type="transmembrane region" description="Helical" evidence="1">
    <location>
        <begin position="18"/>
        <end position="36"/>
    </location>
</feature>
<dbReference type="OrthoDB" id="280522at2"/>
<dbReference type="EMBL" id="PDOF01000002">
    <property type="protein sequence ID" value="PYZ96880.1"/>
    <property type="molecule type" value="Genomic_DNA"/>
</dbReference>
<reference evidence="2 3" key="1">
    <citation type="submission" date="2017-10" db="EMBL/GenBank/DDBJ databases">
        <title>Bacillus sp. nov., a halophilic bacterium isolated from a Yangshapao Lake.</title>
        <authorList>
            <person name="Wang H."/>
        </authorList>
    </citation>
    <scope>NUCLEOTIDE SEQUENCE [LARGE SCALE GENOMIC DNA]</scope>
    <source>
        <strain evidence="2 3">YSP-3</strain>
    </source>
</reference>
<evidence type="ECO:0000256" key="1">
    <source>
        <dbReference type="SAM" id="Phobius"/>
    </source>
</evidence>